<dbReference type="InterPro" id="IPR027913">
    <property type="entry name" value="DUF4473"/>
</dbReference>
<organism evidence="3">
    <name type="scientific">Caenorhabditis brenneri</name>
    <name type="common">Nematode worm</name>
    <dbReference type="NCBI Taxonomy" id="135651"/>
    <lineage>
        <taxon>Eukaryota</taxon>
        <taxon>Metazoa</taxon>
        <taxon>Ecdysozoa</taxon>
        <taxon>Nematoda</taxon>
        <taxon>Chromadorea</taxon>
        <taxon>Rhabditida</taxon>
        <taxon>Rhabditina</taxon>
        <taxon>Rhabditomorpha</taxon>
        <taxon>Rhabditoidea</taxon>
        <taxon>Rhabditidae</taxon>
        <taxon>Peloderinae</taxon>
        <taxon>Caenorhabditis</taxon>
    </lineage>
</organism>
<dbReference type="AlphaFoldDB" id="G0NF68"/>
<protein>
    <submittedName>
        <fullName evidence="2">Uncharacterized protein</fullName>
    </submittedName>
</protein>
<gene>
    <name evidence="2" type="ORF">CAEBREN_14716</name>
</gene>
<sequence length="99" mass="10458">MFKLLIALSAVIVVVSAGIPTAEEAKAEMIAAGVSSQAAEGIIKLAPDFSATAGDREAAHAAFENYMTQVGDYMKTQSSEDQAAFAAFVEKKKAEHQQH</sequence>
<dbReference type="HOGENOM" id="CLU_161560_1_1_1"/>
<accession>G0NF68</accession>
<dbReference type="Pfam" id="PF14747">
    <property type="entry name" value="DUF4473"/>
    <property type="match status" value="1"/>
</dbReference>
<evidence type="ECO:0000313" key="2">
    <source>
        <dbReference type="EMBL" id="EGT59021.1"/>
    </source>
</evidence>
<proteinExistence type="predicted"/>
<dbReference type="OMA" id="AAFENYM"/>
<name>G0NF68_CAEBE</name>
<dbReference type="Proteomes" id="UP000008068">
    <property type="component" value="Unassembled WGS sequence"/>
</dbReference>
<feature type="signal peptide" evidence="1">
    <location>
        <begin position="1"/>
        <end position="17"/>
    </location>
</feature>
<evidence type="ECO:0000313" key="3">
    <source>
        <dbReference type="Proteomes" id="UP000008068"/>
    </source>
</evidence>
<keyword evidence="1" id="KW-0732">Signal</keyword>
<feature type="chain" id="PRO_5003405682" evidence="1">
    <location>
        <begin position="18"/>
        <end position="99"/>
    </location>
</feature>
<dbReference type="InParanoid" id="G0NF68"/>
<reference evidence="3" key="1">
    <citation type="submission" date="2011-07" db="EMBL/GenBank/DDBJ databases">
        <authorList>
            <consortium name="Caenorhabditis brenneri Sequencing and Analysis Consortium"/>
            <person name="Wilson R.K."/>
        </authorList>
    </citation>
    <scope>NUCLEOTIDE SEQUENCE [LARGE SCALE GENOMIC DNA]</scope>
    <source>
        <strain evidence="3">PB2801</strain>
    </source>
</reference>
<evidence type="ECO:0000256" key="1">
    <source>
        <dbReference type="SAM" id="SignalP"/>
    </source>
</evidence>
<keyword evidence="3" id="KW-1185">Reference proteome</keyword>
<dbReference type="PANTHER" id="PTHR33272">
    <property type="entry name" value="PROTEIN CBG22877-RELATED"/>
    <property type="match status" value="1"/>
</dbReference>
<dbReference type="PANTHER" id="PTHR33272:SF10">
    <property type="entry name" value="INHIBITOR_I29 DOMAIN-CONTAINING PROTEIN"/>
    <property type="match status" value="1"/>
</dbReference>
<dbReference type="EMBL" id="GL379874">
    <property type="protein sequence ID" value="EGT59021.1"/>
    <property type="molecule type" value="Genomic_DNA"/>
</dbReference>